<protein>
    <submittedName>
        <fullName evidence="1">Uncharacterized protein</fullName>
    </submittedName>
</protein>
<sequence length="71" mass="7858">MANEYKVLSIDELTKMDKATGLVKYYRHQIKTKGGTVLSVDISEEDFTEEKAAPILLKKAQTADKILALGS</sequence>
<dbReference type="AlphaFoldDB" id="A0A0F9H7Z3"/>
<name>A0A0F9H7Z3_9ZZZZ</name>
<accession>A0A0F9H7Z3</accession>
<organism evidence="1">
    <name type="scientific">marine sediment metagenome</name>
    <dbReference type="NCBI Taxonomy" id="412755"/>
    <lineage>
        <taxon>unclassified sequences</taxon>
        <taxon>metagenomes</taxon>
        <taxon>ecological metagenomes</taxon>
    </lineage>
</organism>
<evidence type="ECO:0000313" key="1">
    <source>
        <dbReference type="EMBL" id="KKL71317.1"/>
    </source>
</evidence>
<reference evidence="1" key="1">
    <citation type="journal article" date="2015" name="Nature">
        <title>Complex archaea that bridge the gap between prokaryotes and eukaryotes.</title>
        <authorList>
            <person name="Spang A."/>
            <person name="Saw J.H."/>
            <person name="Jorgensen S.L."/>
            <person name="Zaremba-Niedzwiedzka K."/>
            <person name="Martijn J."/>
            <person name="Lind A.E."/>
            <person name="van Eijk R."/>
            <person name="Schleper C."/>
            <person name="Guy L."/>
            <person name="Ettema T.J."/>
        </authorList>
    </citation>
    <scope>NUCLEOTIDE SEQUENCE</scope>
</reference>
<proteinExistence type="predicted"/>
<comment type="caution">
    <text evidence="1">The sequence shown here is derived from an EMBL/GenBank/DDBJ whole genome shotgun (WGS) entry which is preliminary data.</text>
</comment>
<dbReference type="EMBL" id="LAZR01025629">
    <property type="protein sequence ID" value="KKL71317.1"/>
    <property type="molecule type" value="Genomic_DNA"/>
</dbReference>
<gene>
    <name evidence="1" type="ORF">LCGC14_2096110</name>
</gene>